<keyword evidence="2" id="KW-0378">Hydrolase</keyword>
<dbReference type="PIRSF" id="PIRSF016839">
    <property type="entry name" value="PhP"/>
    <property type="match status" value="1"/>
</dbReference>
<comment type="caution">
    <text evidence="4">The sequence shown here is derived from an EMBL/GenBank/DDBJ whole genome shotgun (WGS) entry which is preliminary data.</text>
</comment>
<dbReference type="EMBL" id="LGTK01000003">
    <property type="protein sequence ID" value="KPH78436.1"/>
    <property type="molecule type" value="Genomic_DNA"/>
</dbReference>
<accession>A0ABR5MN13</accession>
<feature type="modified residue" description="N6-carboxylysine" evidence="3">
    <location>
        <position position="144"/>
    </location>
</feature>
<dbReference type="RefSeq" id="WP_060667603.1">
    <property type="nucleotide sequence ID" value="NZ_JARTGE010000027.1"/>
</dbReference>
<dbReference type="Gene3D" id="3.20.20.140">
    <property type="entry name" value="Metal-dependent hydrolases"/>
    <property type="match status" value="1"/>
</dbReference>
<dbReference type="Pfam" id="PF02126">
    <property type="entry name" value="PTE"/>
    <property type="match status" value="1"/>
</dbReference>
<evidence type="ECO:0000313" key="5">
    <source>
        <dbReference type="Proteomes" id="UP000037854"/>
    </source>
</evidence>
<evidence type="ECO:0000256" key="2">
    <source>
        <dbReference type="ARBA" id="ARBA00022801"/>
    </source>
</evidence>
<protein>
    <submittedName>
        <fullName evidence="4">Phosphotriesterase</fullName>
    </submittedName>
</protein>
<dbReference type="InterPro" id="IPR032466">
    <property type="entry name" value="Metal_Hydrolase"/>
</dbReference>
<reference evidence="4 5" key="1">
    <citation type="submission" date="2015-07" db="EMBL/GenBank/DDBJ databases">
        <title>High-quality draft genome sequence of Oceanobacillus caeni HM6, a bacillus isolated from a human feces.</title>
        <authorList>
            <person name="Kumar J."/>
            <person name="Verma M.K."/>
            <person name="Pandey R."/>
            <person name="Bhambi M."/>
            <person name="Chauhan N."/>
        </authorList>
    </citation>
    <scope>NUCLEOTIDE SEQUENCE [LARGE SCALE GENOMIC DNA]</scope>
    <source>
        <strain evidence="4 5">HM6</strain>
    </source>
</reference>
<proteinExistence type="inferred from homology"/>
<gene>
    <name evidence="4" type="ORF">AFL42_01640</name>
</gene>
<dbReference type="PROSITE" id="PS51347">
    <property type="entry name" value="PHOSPHOTRIESTERASE_2"/>
    <property type="match status" value="1"/>
</dbReference>
<keyword evidence="1" id="KW-0479">Metal-binding</keyword>
<evidence type="ECO:0000256" key="3">
    <source>
        <dbReference type="PROSITE-ProRule" id="PRU00679"/>
    </source>
</evidence>
<dbReference type="InterPro" id="IPR001559">
    <property type="entry name" value="Phosphotriesterase"/>
</dbReference>
<keyword evidence="5" id="KW-1185">Reference proteome</keyword>
<sequence>MSRTVNTVLGPVEVDSLGKTLMHEHFFFGYAGHTGNTKYPVDRDEAIRVGIEVADKAKQHGVKTIVDATPNDSGRDPVLLKEIAERTGLHIIFSTGYYYEGEGAPAYFKFKQGLGTAEDELYELYMDEIQNGVGNTGLKPGVIKLGTGKDAITDYERMFFKVAARVQKETGISIITHTQEGTMGPEQAKLLVSEGADPNRILIGHMDGNTDIRYHLRTLEQGVYVGFDRFGLQGFVGAPMDKDRIGTLIGLIGLGYADQIMMAHDTVNYWLGKTPEWPKEMQKLITNWHVGNIFENIVPALREGGVTAEQIEQILVKNPNRIFGGSESLKARNKNKASGVR</sequence>
<evidence type="ECO:0000256" key="1">
    <source>
        <dbReference type="ARBA" id="ARBA00022723"/>
    </source>
</evidence>
<dbReference type="PANTHER" id="PTHR10819">
    <property type="entry name" value="PHOSPHOTRIESTERASE-RELATED"/>
    <property type="match status" value="1"/>
</dbReference>
<dbReference type="PANTHER" id="PTHR10819:SF3">
    <property type="entry name" value="PHOSPHOTRIESTERASE-RELATED PROTEIN"/>
    <property type="match status" value="1"/>
</dbReference>
<dbReference type="Proteomes" id="UP000037854">
    <property type="component" value="Unassembled WGS sequence"/>
</dbReference>
<dbReference type="SUPFAM" id="SSF51556">
    <property type="entry name" value="Metallo-dependent hydrolases"/>
    <property type="match status" value="1"/>
</dbReference>
<name>A0ABR5MN13_9BACI</name>
<comment type="similarity">
    <text evidence="3">Belongs to the metallo-dependent hydrolases superfamily. Phosphotriesterase family.</text>
</comment>
<evidence type="ECO:0000313" key="4">
    <source>
        <dbReference type="EMBL" id="KPH78436.1"/>
    </source>
</evidence>
<organism evidence="4 5">
    <name type="scientific">Oceanobacillus caeni</name>
    <dbReference type="NCBI Taxonomy" id="405946"/>
    <lineage>
        <taxon>Bacteria</taxon>
        <taxon>Bacillati</taxon>
        <taxon>Bacillota</taxon>
        <taxon>Bacilli</taxon>
        <taxon>Bacillales</taxon>
        <taxon>Bacillaceae</taxon>
        <taxon>Oceanobacillus</taxon>
    </lineage>
</organism>